<evidence type="ECO:0000313" key="6">
    <source>
        <dbReference type="EMBL" id="RXI30352.1"/>
    </source>
</evidence>
<protein>
    <submittedName>
        <fullName evidence="6">Peptidase</fullName>
    </submittedName>
</protein>
<reference evidence="6 8" key="1">
    <citation type="submission" date="2017-09" db="EMBL/GenBank/DDBJ databases">
        <title>Genomics of the genus Arcobacter.</title>
        <authorList>
            <person name="Perez-Cataluna A."/>
            <person name="Figueras M.J."/>
            <person name="Salas-Masso N."/>
        </authorList>
    </citation>
    <scope>NUCLEOTIDE SEQUENCE [LARGE SCALE GENOMIC DNA]</scope>
    <source>
        <strain evidence="6 8">CECT 7837</strain>
    </source>
</reference>
<gene>
    <name evidence="5" type="ORF">AELL_1365</name>
    <name evidence="6" type="ORF">CP962_08365</name>
</gene>
<dbReference type="RefSeq" id="WP_118917223.1">
    <property type="nucleotide sequence ID" value="NZ_CP032097.1"/>
</dbReference>
<evidence type="ECO:0000256" key="1">
    <source>
        <dbReference type="ARBA" id="ARBA00023015"/>
    </source>
</evidence>
<dbReference type="OrthoDB" id="5344139at2"/>
<reference evidence="5 7" key="2">
    <citation type="submission" date="2018-08" db="EMBL/GenBank/DDBJ databases">
        <title>Complete genome of the Arcobacter ellisii type strain LMG 26155.</title>
        <authorList>
            <person name="Miller W.G."/>
            <person name="Yee E."/>
            <person name="Bono J.L."/>
        </authorList>
    </citation>
    <scope>NUCLEOTIDE SEQUENCE [LARGE SCALE GENOMIC DNA]</scope>
    <source>
        <strain evidence="5 7">LMG 26155</strain>
    </source>
</reference>
<dbReference type="AlphaFoldDB" id="A0A347U850"/>
<keyword evidence="7" id="KW-1185">Reference proteome</keyword>
<keyword evidence="2" id="KW-0238">DNA-binding</keyword>
<dbReference type="KEGG" id="aell:AELL_1365"/>
<evidence type="ECO:0000313" key="7">
    <source>
        <dbReference type="Proteomes" id="UP000262582"/>
    </source>
</evidence>
<dbReference type="Pfam" id="PF00717">
    <property type="entry name" value="Peptidase_S24"/>
    <property type="match status" value="1"/>
</dbReference>
<proteinExistence type="predicted"/>
<dbReference type="PANTHER" id="PTHR40661:SF3">
    <property type="entry name" value="FELS-1 PROPHAGE TRANSCRIPTIONAL REGULATOR"/>
    <property type="match status" value="1"/>
</dbReference>
<dbReference type="SUPFAM" id="SSF51306">
    <property type="entry name" value="LexA/Signal peptidase"/>
    <property type="match status" value="1"/>
</dbReference>
<keyword evidence="3" id="KW-0804">Transcription</keyword>
<evidence type="ECO:0000259" key="4">
    <source>
        <dbReference type="Pfam" id="PF00717"/>
    </source>
</evidence>
<dbReference type="Proteomes" id="UP000262582">
    <property type="component" value="Chromosome"/>
</dbReference>
<sequence length="125" mass="14769">MNKIKLEYHQEIDNKIVKKELEFEEDLIKVPYSKASLFVSKVKGKSMQPVILDNSLVVADLSQKEFEDEAIFLIHKDENMWIKKASLIEQKEFFVSINPDFSHLVYKKEDCRIIAKVLIYFENEN</sequence>
<keyword evidence="1" id="KW-0805">Transcription regulation</keyword>
<dbReference type="InterPro" id="IPR015927">
    <property type="entry name" value="Peptidase_S24_S26A/B/C"/>
</dbReference>
<evidence type="ECO:0000313" key="8">
    <source>
        <dbReference type="Proteomes" id="UP000290588"/>
    </source>
</evidence>
<dbReference type="InterPro" id="IPR036286">
    <property type="entry name" value="LexA/Signal_pep-like_sf"/>
</dbReference>
<feature type="domain" description="Peptidase S24/S26A/S26B/S26C" evidence="4">
    <location>
        <begin position="10"/>
        <end position="117"/>
    </location>
</feature>
<evidence type="ECO:0000256" key="2">
    <source>
        <dbReference type="ARBA" id="ARBA00023125"/>
    </source>
</evidence>
<dbReference type="GO" id="GO:0003677">
    <property type="term" value="F:DNA binding"/>
    <property type="evidence" value="ECO:0007669"/>
    <property type="project" value="UniProtKB-KW"/>
</dbReference>
<dbReference type="CDD" id="cd06529">
    <property type="entry name" value="S24_LexA-like"/>
    <property type="match status" value="1"/>
</dbReference>
<dbReference type="PANTHER" id="PTHR40661">
    <property type="match status" value="1"/>
</dbReference>
<accession>A0A347U850</accession>
<dbReference type="Proteomes" id="UP000290588">
    <property type="component" value="Unassembled WGS sequence"/>
</dbReference>
<dbReference type="Gene3D" id="2.10.109.10">
    <property type="entry name" value="Umud Fragment, subunit A"/>
    <property type="match status" value="1"/>
</dbReference>
<evidence type="ECO:0000256" key="3">
    <source>
        <dbReference type="ARBA" id="ARBA00023163"/>
    </source>
</evidence>
<dbReference type="EMBL" id="NXIG01000007">
    <property type="protein sequence ID" value="RXI30352.1"/>
    <property type="molecule type" value="Genomic_DNA"/>
</dbReference>
<evidence type="ECO:0000313" key="5">
    <source>
        <dbReference type="EMBL" id="AXX95028.1"/>
    </source>
</evidence>
<dbReference type="InterPro" id="IPR039418">
    <property type="entry name" value="LexA-like"/>
</dbReference>
<organism evidence="6 8">
    <name type="scientific">Arcobacter ellisii</name>
    <dbReference type="NCBI Taxonomy" id="913109"/>
    <lineage>
        <taxon>Bacteria</taxon>
        <taxon>Pseudomonadati</taxon>
        <taxon>Campylobacterota</taxon>
        <taxon>Epsilonproteobacteria</taxon>
        <taxon>Campylobacterales</taxon>
        <taxon>Arcobacteraceae</taxon>
        <taxon>Arcobacter</taxon>
    </lineage>
</organism>
<dbReference type="EMBL" id="CP032097">
    <property type="protein sequence ID" value="AXX95028.1"/>
    <property type="molecule type" value="Genomic_DNA"/>
</dbReference>
<name>A0A347U850_9BACT</name>